<evidence type="ECO:0008006" key="4">
    <source>
        <dbReference type="Google" id="ProtNLM"/>
    </source>
</evidence>
<dbReference type="RefSeq" id="WP_048426040.1">
    <property type="nucleotide sequence ID" value="NZ_JTHF01000021.1"/>
</dbReference>
<name>A0ABR5GTF3_9HYPH</name>
<dbReference type="Proteomes" id="UP000036471">
    <property type="component" value="Unassembled WGS sequence"/>
</dbReference>
<organism evidence="2 3">
    <name type="scientific">Methylobacterium indicum</name>
    <dbReference type="NCBI Taxonomy" id="1775910"/>
    <lineage>
        <taxon>Bacteria</taxon>
        <taxon>Pseudomonadati</taxon>
        <taxon>Pseudomonadota</taxon>
        <taxon>Alphaproteobacteria</taxon>
        <taxon>Hyphomicrobiales</taxon>
        <taxon>Methylobacteriaceae</taxon>
        <taxon>Methylobacterium</taxon>
    </lineage>
</organism>
<keyword evidence="3" id="KW-1185">Reference proteome</keyword>
<protein>
    <recommendedName>
        <fullName evidence="4">Mu-like prophage I protein</fullName>
    </recommendedName>
</protein>
<gene>
    <name evidence="2" type="ORF">QR79_28170</name>
</gene>
<evidence type="ECO:0000256" key="1">
    <source>
        <dbReference type="SAM" id="Coils"/>
    </source>
</evidence>
<comment type="caution">
    <text evidence="2">The sequence shown here is derived from an EMBL/GenBank/DDBJ whole genome shotgun (WGS) entry which is preliminary data.</text>
</comment>
<feature type="coiled-coil region" evidence="1">
    <location>
        <begin position="75"/>
        <end position="102"/>
    </location>
</feature>
<dbReference type="EMBL" id="JTHG01000346">
    <property type="protein sequence ID" value="KMO12612.1"/>
    <property type="molecule type" value="Genomic_DNA"/>
</dbReference>
<reference evidence="2 3" key="1">
    <citation type="submission" date="2014-11" db="EMBL/GenBank/DDBJ databases">
        <title>Comparative genomics of Methylobacterium species.</title>
        <authorList>
            <person name="Chaudhry V."/>
            <person name="Patil P.B."/>
        </authorList>
    </citation>
    <scope>NUCLEOTIDE SEQUENCE [LARGE SCALE GENOMIC DNA]</scope>
    <source>
        <strain evidence="2 3">SE3.6</strain>
    </source>
</reference>
<keyword evidence="1" id="KW-0175">Coiled coil</keyword>
<evidence type="ECO:0000313" key="3">
    <source>
        <dbReference type="Proteomes" id="UP000036471"/>
    </source>
</evidence>
<accession>A0ABR5GTF3</accession>
<proteinExistence type="predicted"/>
<sequence>MSEPYLYEFLYRGRPAGSAEAPAWHVVLGRSVTPPGATEAQFVASGALSPAQAEAAGFPLSAVLAGIEAAALAGRDAAVAEAAALRRERDALAGERDSLAAQLAAREAPAADVLPAISDRQFFQALAQAGAITPDAALAAVMTGRLPAPIEAAVTALPAAERFAARMRLSGATAFERGHPMVAQLGTALGYDAAALDALWRQAATL</sequence>
<evidence type="ECO:0000313" key="2">
    <source>
        <dbReference type="EMBL" id="KMO12612.1"/>
    </source>
</evidence>